<dbReference type="EMBL" id="DAAVPZ010000064">
    <property type="protein sequence ID" value="HAF6280411.1"/>
    <property type="molecule type" value="Genomic_DNA"/>
</dbReference>
<sequence length="130" mass="14185">MAIYLKSPPSVPELPEIRLSQIAGRFGAMPADEYETAENLNLAPVGLCQARKAEPDRPVTTVNIPPGAGFYGAVYTISSAGSGKDGRRHLTSPLMEGEVVVQFYYDTSGRLYNRSGFGSAGFTPWKKRWE</sequence>
<evidence type="ECO:0000313" key="1">
    <source>
        <dbReference type="EMBL" id="HAF6280411.1"/>
    </source>
</evidence>
<comment type="caution">
    <text evidence="1">The sequence shown here is derived from an EMBL/GenBank/DDBJ whole genome shotgun (WGS) entry which is preliminary data.</text>
</comment>
<accession>A0A750HZ98</accession>
<proteinExistence type="predicted"/>
<organism evidence="1">
    <name type="scientific">Salmonella enterica</name>
    <name type="common">Salmonella choleraesuis</name>
    <dbReference type="NCBI Taxonomy" id="28901"/>
    <lineage>
        <taxon>Bacteria</taxon>
        <taxon>Pseudomonadati</taxon>
        <taxon>Pseudomonadota</taxon>
        <taxon>Gammaproteobacteria</taxon>
        <taxon>Enterobacterales</taxon>
        <taxon>Enterobacteriaceae</taxon>
        <taxon>Salmonella</taxon>
    </lineage>
</organism>
<protein>
    <submittedName>
        <fullName evidence="1">Uncharacterized protein</fullName>
    </submittedName>
</protein>
<gene>
    <name evidence="1" type="ORF">G9F26_004655</name>
</gene>
<dbReference type="AlphaFoldDB" id="A0A750HZ98"/>
<reference evidence="1" key="1">
    <citation type="journal article" date="2018" name="Genome Biol.">
        <title>SKESA: strategic k-mer extension for scrupulous assemblies.</title>
        <authorList>
            <person name="Souvorov A."/>
            <person name="Agarwala R."/>
            <person name="Lipman D.J."/>
        </authorList>
    </citation>
    <scope>NUCLEOTIDE SEQUENCE</scope>
    <source>
        <strain evidence="1">MA.CK_93/00002981</strain>
    </source>
</reference>
<name>A0A750HZ98_SALER</name>
<reference evidence="1" key="2">
    <citation type="submission" date="2020-02" db="EMBL/GenBank/DDBJ databases">
        <authorList>
            <consortium name="NCBI Pathogen Detection Project"/>
        </authorList>
    </citation>
    <scope>NUCLEOTIDE SEQUENCE</scope>
    <source>
        <strain evidence="1">MA.CK_93/00002981</strain>
    </source>
</reference>